<dbReference type="InterPro" id="IPR002492">
    <property type="entry name" value="Transposase_Tc1-like"/>
</dbReference>
<dbReference type="InterPro" id="IPR052338">
    <property type="entry name" value="Transposase_5"/>
</dbReference>
<dbReference type="GO" id="GO:0003677">
    <property type="term" value="F:DNA binding"/>
    <property type="evidence" value="ECO:0007669"/>
    <property type="project" value="InterPro"/>
</dbReference>
<comment type="caution">
    <text evidence="2">The sequence shown here is derived from an EMBL/GenBank/DDBJ whole genome shotgun (WGS) entry which is preliminary data.</text>
</comment>
<proteinExistence type="predicted"/>
<sequence>MALPLNKRYEIVFLHEHEADPKWGYEKIASHIHCSQSCKTTKAQDERIVKLAMKKHDITAAEIQQKLDKQGVEISKTTIRRRLGESGGKFIKEISKPLLSEGHMVKRLQWAKKHKKFDWKRVIFTDENTFQLFQSNRKIWQFAGRRKVFCMVKHPQKVHVWGCFSAQGFGKLICFEQNLNAIFMCNIYEKGLLPSACEFFGEDSINWILQEDNDPKHRSKSYRKCLATSKN</sequence>
<dbReference type="EMBL" id="CAGKOT010000002">
    <property type="protein sequence ID" value="CAB5317286.1"/>
    <property type="molecule type" value="Genomic_DNA"/>
</dbReference>
<dbReference type="AlphaFoldDB" id="A0A915YQZ6"/>
<dbReference type="GO" id="GO:0015074">
    <property type="term" value="P:DNA integration"/>
    <property type="evidence" value="ECO:0007669"/>
    <property type="project" value="InterPro"/>
</dbReference>
<name>A0A915YQZ6_9GLOM</name>
<dbReference type="Proteomes" id="UP000684084">
    <property type="component" value="Unassembled WGS sequence"/>
</dbReference>
<gene>
    <name evidence="2" type="ORF">CHRIB12_LOCUS1994</name>
</gene>
<dbReference type="VEuPathDB" id="FungiDB:RhiirFUN_013328"/>
<protein>
    <recommendedName>
        <fullName evidence="1">Transposase Tc1-like domain-containing protein</fullName>
    </recommendedName>
</protein>
<dbReference type="Pfam" id="PF01498">
    <property type="entry name" value="HTH_Tnp_Tc3_2"/>
    <property type="match status" value="1"/>
</dbReference>
<evidence type="ECO:0000313" key="2">
    <source>
        <dbReference type="EMBL" id="CAB5317286.1"/>
    </source>
</evidence>
<reference evidence="2" key="1">
    <citation type="submission" date="2020-05" db="EMBL/GenBank/DDBJ databases">
        <authorList>
            <person name="Rincon C."/>
            <person name="Sanders R I."/>
            <person name="Robbins C."/>
            <person name="Chaturvedi A."/>
        </authorList>
    </citation>
    <scope>NUCLEOTIDE SEQUENCE</scope>
    <source>
        <strain evidence="2">CHB12</strain>
    </source>
</reference>
<dbReference type="GO" id="GO:0006313">
    <property type="term" value="P:DNA transposition"/>
    <property type="evidence" value="ECO:0007669"/>
    <property type="project" value="InterPro"/>
</dbReference>
<feature type="domain" description="Transposase Tc1-like" evidence="1">
    <location>
        <begin position="45"/>
        <end position="115"/>
    </location>
</feature>
<evidence type="ECO:0000259" key="1">
    <source>
        <dbReference type="Pfam" id="PF01498"/>
    </source>
</evidence>
<dbReference type="PANTHER" id="PTHR23022:SF134">
    <property type="entry name" value="TRANSPOSABLE ELEMENT TC1 TRANSPOSASE"/>
    <property type="match status" value="1"/>
</dbReference>
<dbReference type="PANTHER" id="PTHR23022">
    <property type="entry name" value="TRANSPOSABLE ELEMENT-RELATED"/>
    <property type="match status" value="1"/>
</dbReference>
<evidence type="ECO:0000313" key="3">
    <source>
        <dbReference type="Proteomes" id="UP000684084"/>
    </source>
</evidence>
<organism evidence="2 3">
    <name type="scientific">Rhizophagus irregularis</name>
    <dbReference type="NCBI Taxonomy" id="588596"/>
    <lineage>
        <taxon>Eukaryota</taxon>
        <taxon>Fungi</taxon>
        <taxon>Fungi incertae sedis</taxon>
        <taxon>Mucoromycota</taxon>
        <taxon>Glomeromycotina</taxon>
        <taxon>Glomeromycetes</taxon>
        <taxon>Glomerales</taxon>
        <taxon>Glomeraceae</taxon>
        <taxon>Rhizophagus</taxon>
    </lineage>
</organism>
<dbReference type="OrthoDB" id="2410351at2759"/>
<accession>A0A915YQZ6</accession>